<organism evidence="1 2">
    <name type="scientific">Hymenobacter qilianensis</name>
    <dbReference type="NCBI Taxonomy" id="1385715"/>
    <lineage>
        <taxon>Bacteria</taxon>
        <taxon>Pseudomonadati</taxon>
        <taxon>Bacteroidota</taxon>
        <taxon>Cytophagia</taxon>
        <taxon>Cytophagales</taxon>
        <taxon>Hymenobacteraceae</taxon>
        <taxon>Hymenobacter</taxon>
    </lineage>
</organism>
<gene>
    <name evidence="1" type="ORF">GCM10011375_39680</name>
</gene>
<sequence length="1439" mass="163207">MKSILPGGNPKAGSPSVATLTYDITALQMTIYFNREGDHDHNGLLFALTANVPVLRYLEARSRMVPPANLAALHAAALPRAHQLGIIPLPTRYQDARVHPLVRPLVIRATAGAEVQVVLRNKISERWIGLHLVADGYAVKTQDGSDVGKNPHSLTPPHGTRIYTWQCRHEGVFPFHDGGNYSGGEDGTNAHGLFGALVIEPAGSIWRDPVSGRRSRRLDGSFRQLDGLYLDVLPEGDAQNPDVTISPTQLPTHHWPPPIAYPDFHAVGHREFVIFFHDEPEFCPSHDEEPEEDPCPHPGSGGGHGDHGCRDGLPPIMPVSYRAEPMINREHKLWRLERTGHNFQGRPVLNEEQHHSSWMFGDPATPILKAYIGDPVRIRFVHAGVKETHVFHLHLYEWHAVPEATDYTGQFNGSPRIDAISVSPQTAHTIEPVWGAGNRHQVAGDIIWHCHLYPHFHEGMWGLFRTFETLQTGALGPWLAGSELPGSVYAGRQIGRYPDRTRIERLLPLPDRVPPPAPTSTHPGYPLYIPGQLRQKSPIPPWPDRPWQAREQRCHPFDSLLAADMPADFNYRPVPTRLERNAFNACPVPGEMFTRNPFAQQQAAQWRSTFDTWNVEREVCHDVVVAKQRIDYNGYGWHDKHGHLYYLDAEEDPDTRRDSEDNPIPKEPLFFRALHQQILNLTLDNQTRLDIEETAFDRAFPPCSKRAWEGECALHVHMVKFDPICADGASTGWNYMSGPVVGMKMVYRWWLDQEFGTIFFHDHLFANYRQKHGLFGALLVEPTDARFFHHVQGYEIVSGLQAIVTLREEFEGRRAFREFCLGIADFIPMWDRNDRPLNPPDHPGGHGDQGVMALNYRSDPIHERLREGGLTVDPAYWFTSLGPYNRDPYTTRFLAYESDPIWFRMIQGSHEEQHSFQTHGMRWQRFRGSTDSALRNQQTFGLSEAFTFINREPYGAGDYLYKLSAADDLWLGCWGLIRVFPQDVTVDEAREPLPLVLLDALPTAVPLPPPVFQMRRFRVAVKAKRLVYREPDLVDPFGLIYELIAYTPPYGHEHLVPAPTKPEPLVLRCREGEWVQVTVENQLPEGFMPRPEPFAPQVPVEEQGPGPLPRPQRPVSAQVSMHADLLRYDVRFSDGANVGRNMLFGEQTAAPGDSVTYTWNTYRPPHTNANQPLGPILLQDMADVRNHRHHGLIGALIVEDRFATPYRVRKGRSTATGTESAWYGVRATVVVRRPWMPPQRVEEAVLLLQNGLRLYWRGKLRWPIPDEPPGHGEDETDHEDQGQKGYNYRSEPADPEWRDGKLLSKHSPATPIFRVPVRSTVHLHLLGACDKPRNHSFTVHGVAWPEWRFLSPTHRRWVSSEGAISAGTVRTFAFSPQHRGDHAYRDGILKWMVPQGLWGILRVTKPKTSPWLTVPLVMAGLAGLGWGILAGYRWAKKQT</sequence>
<dbReference type="Proteomes" id="UP000605392">
    <property type="component" value="Unassembled WGS sequence"/>
</dbReference>
<comment type="caution">
    <text evidence="1">The sequence shown here is derived from an EMBL/GenBank/DDBJ whole genome shotgun (WGS) entry which is preliminary data.</text>
</comment>
<accession>A0ACB5PX82</accession>
<reference evidence="1 2" key="1">
    <citation type="journal article" date="2019" name="Int. J. Syst. Evol. Microbiol.">
        <title>The Global Catalogue of Microorganisms (GCM) 10K type strain sequencing project: providing services to taxonomists for standard genome sequencing and annotation.</title>
        <authorList>
            <consortium name="The Broad Institute Genomics Platform"/>
            <consortium name="The Broad Institute Genome Sequencing Center for Infectious Disease"/>
            <person name="Wu L."/>
            <person name="Ma J."/>
        </authorList>
    </citation>
    <scope>NUCLEOTIDE SEQUENCE [LARGE SCALE GENOMIC DNA]</scope>
    <source>
        <strain evidence="1 2">CGMCC 1.12720</strain>
    </source>
</reference>
<evidence type="ECO:0000313" key="1">
    <source>
        <dbReference type="EMBL" id="GGF80656.1"/>
    </source>
</evidence>
<evidence type="ECO:0000313" key="2">
    <source>
        <dbReference type="Proteomes" id="UP000605392"/>
    </source>
</evidence>
<protein>
    <submittedName>
        <fullName evidence="1">Uncharacterized protein</fullName>
    </submittedName>
</protein>
<keyword evidence="2" id="KW-1185">Reference proteome</keyword>
<dbReference type="EMBL" id="BMFN01000006">
    <property type="protein sequence ID" value="GGF80656.1"/>
    <property type="molecule type" value="Genomic_DNA"/>
</dbReference>
<name>A0ACB5PX82_9BACT</name>
<proteinExistence type="predicted"/>